<feature type="region of interest" description="Disordered" evidence="1">
    <location>
        <begin position="234"/>
        <end position="308"/>
    </location>
</feature>
<organism evidence="3 4">
    <name type="scientific">Mycolicibacterium fortuitum subsp. acetamidolyticum</name>
    <dbReference type="NCBI Taxonomy" id="144550"/>
    <lineage>
        <taxon>Bacteria</taxon>
        <taxon>Bacillati</taxon>
        <taxon>Actinomycetota</taxon>
        <taxon>Actinomycetes</taxon>
        <taxon>Mycobacteriales</taxon>
        <taxon>Mycobacteriaceae</taxon>
        <taxon>Mycolicibacterium</taxon>
    </lineage>
</organism>
<evidence type="ECO:0000259" key="2">
    <source>
        <dbReference type="Pfam" id="PF18879"/>
    </source>
</evidence>
<gene>
    <name evidence="3" type="ORF">RMCFA_6528</name>
</gene>
<reference evidence="3 4" key="1">
    <citation type="journal article" date="2016" name="Genome Announc.">
        <title>Draft Genome Sequences of Five Rapidly Growing Mycobacterium Species, M. thermoresistibile, M. fortuitum subsp. acetamidolyticum, M. canariasense, M. brisbanense, and M. novocastrense.</title>
        <authorList>
            <person name="Katahira K."/>
            <person name="Ogura Y."/>
            <person name="Gotoh Y."/>
            <person name="Hayashi T."/>
        </authorList>
    </citation>
    <scope>NUCLEOTIDE SEQUENCE [LARGE SCALE GENOMIC DNA]</scope>
    <source>
        <strain evidence="3 4">JCM6368</strain>
    </source>
</reference>
<comment type="caution">
    <text evidence="3">The sequence shown here is derived from an EMBL/GenBank/DDBJ whole genome shotgun (WGS) entry which is preliminary data.</text>
</comment>
<dbReference type="Pfam" id="PF18879">
    <property type="entry name" value="EspA_EspE"/>
    <property type="match status" value="1"/>
</dbReference>
<evidence type="ECO:0000313" key="3">
    <source>
        <dbReference type="EMBL" id="GAT06417.1"/>
    </source>
</evidence>
<dbReference type="RefSeq" id="WP_064774206.1">
    <property type="nucleotide sequence ID" value="NZ_BCSZ01000076.1"/>
</dbReference>
<feature type="compositionally biased region" description="Low complexity" evidence="1">
    <location>
        <begin position="284"/>
        <end position="308"/>
    </location>
</feature>
<feature type="compositionally biased region" description="Gly residues" evidence="1">
    <location>
        <begin position="265"/>
        <end position="277"/>
    </location>
</feature>
<dbReference type="InterPro" id="IPR043796">
    <property type="entry name" value="ESX-1_EspA/EspE-like"/>
</dbReference>
<feature type="compositionally biased region" description="Low complexity" evidence="1">
    <location>
        <begin position="441"/>
        <end position="452"/>
    </location>
</feature>
<reference evidence="4" key="2">
    <citation type="submission" date="2016-02" db="EMBL/GenBank/DDBJ databases">
        <title>Draft genome sequence of five rapidly growing Mycobacterium species.</title>
        <authorList>
            <person name="Katahira K."/>
            <person name="Gotou Y."/>
            <person name="Iida K."/>
            <person name="Ogura Y."/>
            <person name="Hayashi T."/>
        </authorList>
    </citation>
    <scope>NUCLEOTIDE SEQUENCE [LARGE SCALE GENOMIC DNA]</scope>
    <source>
        <strain evidence="4">JCM6368</strain>
    </source>
</reference>
<feature type="region of interest" description="Disordered" evidence="1">
    <location>
        <begin position="357"/>
        <end position="452"/>
    </location>
</feature>
<dbReference type="AlphaFoldDB" id="A0A100WXR7"/>
<feature type="domain" description="ESX-1 secretion-associated protein EspA/EspE-like" evidence="2">
    <location>
        <begin position="77"/>
        <end position="159"/>
    </location>
</feature>
<evidence type="ECO:0000256" key="1">
    <source>
        <dbReference type="SAM" id="MobiDB-lite"/>
    </source>
</evidence>
<dbReference type="EMBL" id="BCSZ01000076">
    <property type="protein sequence ID" value="GAT06417.1"/>
    <property type="molecule type" value="Genomic_DNA"/>
</dbReference>
<sequence>MGLSGDMADFGKDFIENNQNWTERAARVGEFGNQMVDLSQKAADFFASAPGPRPVRTAHSPILVAGQQTIESMRHSTGVGDPDSGQRFGDAADQVVAAGQMLASAFPDDSWDSSGASAYAGRNSEQVGRVQTMLGLDHMVAGVLATEAGQIAATRDSLDGHADWLGAMSMLTTGAGAVPGFGTAARLATEFAMVAKAVGDSNDDVTTLSARIDQNAAVLQTAAAQYEALAADVTPAEPQAAEPQAPADADSTAAGCSTAGDEVAPGGGGEDPSGGTGSAPAGWSAATPMSSAPASPAGMPGAVSPSPDAATGAAGALGGILGSLVSPLSGLLAGFAQAAGQAAQIVTQAATQAAQLAGQAGDPVADTAELDSDRDRDDEGDADEDERESHVEDREQDGEGEPEEGRAGGVPGTDSAGAPADPQAPDTRNEAAKTLPPDLEAVASGGAAAGSAPVHVGADFEQGQLHVAAAATLDRGVPGSAAVIDR</sequence>
<proteinExistence type="predicted"/>
<accession>A0A100WXR7</accession>
<dbReference type="Proteomes" id="UP000069705">
    <property type="component" value="Unassembled WGS sequence"/>
</dbReference>
<feature type="compositionally biased region" description="Low complexity" evidence="1">
    <location>
        <begin position="234"/>
        <end position="250"/>
    </location>
</feature>
<evidence type="ECO:0000313" key="4">
    <source>
        <dbReference type="Proteomes" id="UP000069705"/>
    </source>
</evidence>
<name>A0A100WXR7_MYCFO</name>
<protein>
    <recommendedName>
        <fullName evidence="2">ESX-1 secretion-associated protein EspA/EspE-like domain-containing protein</fullName>
    </recommendedName>
</protein>